<dbReference type="RefSeq" id="WP_151966564.1">
    <property type="nucleotide sequence ID" value="NZ_AP019860.1"/>
</dbReference>
<accession>A0A5S9IIY9</accession>
<organism evidence="1 2">
    <name type="scientific">Uabimicrobium amorphum</name>
    <dbReference type="NCBI Taxonomy" id="2596890"/>
    <lineage>
        <taxon>Bacteria</taxon>
        <taxon>Pseudomonadati</taxon>
        <taxon>Planctomycetota</taxon>
        <taxon>Candidatus Uabimicrobiia</taxon>
        <taxon>Candidatus Uabimicrobiales</taxon>
        <taxon>Candidatus Uabimicrobiaceae</taxon>
        <taxon>Candidatus Uabimicrobium</taxon>
    </lineage>
</organism>
<protein>
    <submittedName>
        <fullName evidence="1">Uncharacterized protein</fullName>
    </submittedName>
</protein>
<evidence type="ECO:0000313" key="2">
    <source>
        <dbReference type="Proteomes" id="UP000326354"/>
    </source>
</evidence>
<reference evidence="1 2" key="1">
    <citation type="submission" date="2019-08" db="EMBL/GenBank/DDBJ databases">
        <title>Complete genome sequence of Candidatus Uab amorphum.</title>
        <authorList>
            <person name="Shiratori T."/>
            <person name="Suzuki S."/>
            <person name="Kakizawa Y."/>
            <person name="Ishida K."/>
        </authorList>
    </citation>
    <scope>NUCLEOTIDE SEQUENCE [LARGE SCALE GENOMIC DNA]</scope>
    <source>
        <strain evidence="1 2">SRT547</strain>
    </source>
</reference>
<name>A0A5S9IIY9_UABAM</name>
<dbReference type="Proteomes" id="UP000326354">
    <property type="component" value="Chromosome"/>
</dbReference>
<keyword evidence="2" id="KW-1185">Reference proteome</keyword>
<proteinExistence type="predicted"/>
<dbReference type="KEGG" id="uam:UABAM_00659"/>
<dbReference type="EMBL" id="AP019860">
    <property type="protein sequence ID" value="BBM82316.1"/>
    <property type="molecule type" value="Genomic_DNA"/>
</dbReference>
<sequence>MNKPQPLISFWDGSSRTLRAYLNMEKRMYGMFGTNYTGDVETYLMQFKIGKDGVNDTADYLNFNKLHGRITPTLIDNKKTLLLDFWEFNEDEVKPFLVALEQSVHYYLQFAPVDDENHKTSQLLMGAKVSIGGKILSKNGQDYTIAQDILSKDIVPPLMEMYLG</sequence>
<evidence type="ECO:0000313" key="1">
    <source>
        <dbReference type="EMBL" id="BBM82316.1"/>
    </source>
</evidence>
<dbReference type="AlphaFoldDB" id="A0A5S9IIY9"/>
<dbReference type="OrthoDB" id="974590at2"/>
<gene>
    <name evidence="1" type="ORF">UABAM_00659</name>
</gene>